<dbReference type="AlphaFoldDB" id="A0A1X2HWT2"/>
<evidence type="ECO:0000313" key="1">
    <source>
        <dbReference type="EMBL" id="ORZ04129.1"/>
    </source>
</evidence>
<name>A0A1X2HWT2_9FUNG</name>
<gene>
    <name evidence="1" type="ORF">BCR42DRAFT_429513</name>
</gene>
<dbReference type="EMBL" id="MCGE01000053">
    <property type="protein sequence ID" value="ORZ04129.1"/>
    <property type="molecule type" value="Genomic_DNA"/>
</dbReference>
<reference evidence="1 2" key="1">
    <citation type="submission" date="2016-07" db="EMBL/GenBank/DDBJ databases">
        <title>Pervasive Adenine N6-methylation of Active Genes in Fungi.</title>
        <authorList>
            <consortium name="DOE Joint Genome Institute"/>
            <person name="Mondo S.J."/>
            <person name="Dannebaum R.O."/>
            <person name="Kuo R.C."/>
            <person name="Labutti K."/>
            <person name="Haridas S."/>
            <person name="Kuo A."/>
            <person name="Salamov A."/>
            <person name="Ahrendt S.R."/>
            <person name="Lipzen A."/>
            <person name="Sullivan W."/>
            <person name="Andreopoulos W.B."/>
            <person name="Clum A."/>
            <person name="Lindquist E."/>
            <person name="Daum C."/>
            <person name="Ramamoorthy G.K."/>
            <person name="Gryganskyi A."/>
            <person name="Culley D."/>
            <person name="Magnuson J.K."/>
            <person name="James T.Y."/>
            <person name="O'Malley M.A."/>
            <person name="Stajich J.E."/>
            <person name="Spatafora J.W."/>
            <person name="Visel A."/>
            <person name="Grigoriev I.V."/>
        </authorList>
    </citation>
    <scope>NUCLEOTIDE SEQUENCE [LARGE SCALE GENOMIC DNA]</scope>
    <source>
        <strain evidence="1 2">NRRL 1336</strain>
    </source>
</reference>
<evidence type="ECO:0000313" key="2">
    <source>
        <dbReference type="Proteomes" id="UP000193560"/>
    </source>
</evidence>
<proteinExistence type="predicted"/>
<comment type="caution">
    <text evidence="1">The sequence shown here is derived from an EMBL/GenBank/DDBJ whole genome shotgun (WGS) entry which is preliminary data.</text>
</comment>
<keyword evidence="2" id="KW-1185">Reference proteome</keyword>
<sequence>MVEGSFTSKFEKATSGGSISYASWDAEDNVDVAKVGKTPLYVAISSLDKNSNVNLSFVCMIS</sequence>
<organism evidence="1 2">
    <name type="scientific">Absidia repens</name>
    <dbReference type="NCBI Taxonomy" id="90262"/>
    <lineage>
        <taxon>Eukaryota</taxon>
        <taxon>Fungi</taxon>
        <taxon>Fungi incertae sedis</taxon>
        <taxon>Mucoromycota</taxon>
        <taxon>Mucoromycotina</taxon>
        <taxon>Mucoromycetes</taxon>
        <taxon>Mucorales</taxon>
        <taxon>Cunninghamellaceae</taxon>
        <taxon>Absidia</taxon>
    </lineage>
</organism>
<dbReference type="Proteomes" id="UP000193560">
    <property type="component" value="Unassembled WGS sequence"/>
</dbReference>
<protein>
    <submittedName>
        <fullName evidence="1">Uncharacterized protein</fullName>
    </submittedName>
</protein>
<accession>A0A1X2HWT2</accession>